<keyword evidence="7 8" id="KW-0066">ATP synthesis</keyword>
<evidence type="ECO:0000256" key="9">
    <source>
        <dbReference type="RuleBase" id="RU003656"/>
    </source>
</evidence>
<organism evidence="11">
    <name type="scientific">Streptococcus pneumoniae</name>
    <dbReference type="NCBI Taxonomy" id="1313"/>
    <lineage>
        <taxon>Bacteria</taxon>
        <taxon>Bacillati</taxon>
        <taxon>Bacillota</taxon>
        <taxon>Bacilli</taxon>
        <taxon>Lactobacillales</taxon>
        <taxon>Streptococcaceae</taxon>
        <taxon>Streptococcus</taxon>
    </lineage>
</organism>
<dbReference type="GO" id="GO:0045259">
    <property type="term" value="C:proton-transporting ATP synthase complex"/>
    <property type="evidence" value="ECO:0007669"/>
    <property type="project" value="UniProtKB-KW"/>
</dbReference>
<dbReference type="GO" id="GO:0046933">
    <property type="term" value="F:proton-transporting ATP synthase activity, rotational mechanism"/>
    <property type="evidence" value="ECO:0007669"/>
    <property type="project" value="UniProtKB-UniRule"/>
</dbReference>
<evidence type="ECO:0000256" key="3">
    <source>
        <dbReference type="ARBA" id="ARBA00022448"/>
    </source>
</evidence>
<gene>
    <name evidence="8" type="primary">atpC</name>
</gene>
<evidence type="ECO:0000256" key="8">
    <source>
        <dbReference type="HAMAP-Rule" id="MF_00530"/>
    </source>
</evidence>
<comment type="similarity">
    <text evidence="2 8 9">Belongs to the ATPase epsilon chain family.</text>
</comment>
<dbReference type="Gene3D" id="2.60.15.10">
    <property type="entry name" value="F0F1 ATP synthase delta/epsilon subunit, N-terminal"/>
    <property type="match status" value="1"/>
</dbReference>
<evidence type="ECO:0000256" key="4">
    <source>
        <dbReference type="ARBA" id="ARBA00023065"/>
    </source>
</evidence>
<dbReference type="NCBIfam" id="NF001846">
    <property type="entry name" value="PRK00571.1-3"/>
    <property type="match status" value="1"/>
</dbReference>
<dbReference type="EMBL" id="KF705516">
    <property type="protein sequence ID" value="AHB38900.1"/>
    <property type="molecule type" value="Genomic_DNA"/>
</dbReference>
<name>V5RQV6_STREE</name>
<dbReference type="Pfam" id="PF02823">
    <property type="entry name" value="ATP-synt_DE_N"/>
    <property type="match status" value="1"/>
</dbReference>
<dbReference type="SUPFAM" id="SSF51344">
    <property type="entry name" value="Epsilon subunit of F1F0-ATP synthase N-terminal domain"/>
    <property type="match status" value="1"/>
</dbReference>
<dbReference type="InterPro" id="IPR036771">
    <property type="entry name" value="ATPsynth_dsu/esu_N"/>
</dbReference>
<dbReference type="GO" id="GO:0005524">
    <property type="term" value="F:ATP binding"/>
    <property type="evidence" value="ECO:0007669"/>
    <property type="project" value="UniProtKB-UniRule"/>
</dbReference>
<sequence>MAQLTVQIVTPDGLVYDHHASYVSVRTLDGEMGILPRHENMIAVLAVDEVKVKRIDDKDHVNWIAVNGGVIEIANDMITIVADSAERARDIDISRAERAKLRAERAIEEAQDKRLTKNVVLRLLCNVLLTVLMSEIDYKKK</sequence>
<evidence type="ECO:0000256" key="7">
    <source>
        <dbReference type="ARBA" id="ARBA00023310"/>
    </source>
</evidence>
<accession>V5RQV6</accession>
<comment type="subunit">
    <text evidence="8 9">F-type ATPases have 2 components, CF(1) - the catalytic core - and CF(0) - the membrane proton channel. CF(1) has five subunits: alpha(3), beta(3), gamma(1), delta(1), epsilon(1). CF(0) has three main subunits: a, b and c.</text>
</comment>
<proteinExistence type="inferred from homology"/>
<dbReference type="NCBIfam" id="TIGR01216">
    <property type="entry name" value="ATP_synt_epsi"/>
    <property type="match status" value="1"/>
</dbReference>
<evidence type="ECO:0000256" key="5">
    <source>
        <dbReference type="ARBA" id="ARBA00023136"/>
    </source>
</evidence>
<keyword evidence="6 8" id="KW-0139">CF(1)</keyword>
<comment type="function">
    <text evidence="8">Produces ATP from ADP in the presence of a proton gradient across the membrane.</text>
</comment>
<dbReference type="InterPro" id="IPR001469">
    <property type="entry name" value="ATP_synth_F1_dsu/esu"/>
</dbReference>
<keyword evidence="8" id="KW-0375">Hydrogen ion transport</keyword>
<reference evidence="11" key="1">
    <citation type="journal article" date="2014" name="PLoS Pathog.">
        <title>The role of host and microbial factors in the pathogenesis of pneumococcal bacteraemia arising from a single bacterial cell bottleneck.</title>
        <authorList>
            <person name="Gerlini A."/>
            <person name="Colomba L."/>
            <person name="Furi L."/>
            <person name="Braccini T."/>
            <person name="Manso A.S."/>
            <person name="Pammolli A."/>
            <person name="Wang B."/>
            <person name="Vivi A."/>
            <person name="Tassini M."/>
            <person name="van Rooijen N."/>
            <person name="Pozzi G."/>
            <person name="Ricci S."/>
            <person name="Andrew P.W."/>
            <person name="Koedel U."/>
            <person name="Moxon E.R."/>
            <person name="Oggioni M.R."/>
        </authorList>
    </citation>
    <scope>NUCLEOTIDE SEQUENCE</scope>
    <source>
        <strain evidence="11">3.1.5_7</strain>
    </source>
</reference>
<feature type="domain" description="ATP synthase F1 complex delta/epsilon subunit N-terminal" evidence="10">
    <location>
        <begin position="4"/>
        <end position="85"/>
    </location>
</feature>
<evidence type="ECO:0000256" key="6">
    <source>
        <dbReference type="ARBA" id="ARBA00023196"/>
    </source>
</evidence>
<evidence type="ECO:0000256" key="1">
    <source>
        <dbReference type="ARBA" id="ARBA00004184"/>
    </source>
</evidence>
<comment type="subcellular location">
    <subcellularLocation>
        <location evidence="8">Cell membrane</location>
        <topology evidence="8">Peripheral membrane protein</topology>
    </subcellularLocation>
    <subcellularLocation>
        <location evidence="1">Endomembrane system</location>
        <topology evidence="1">Peripheral membrane protein</topology>
    </subcellularLocation>
</comment>
<dbReference type="PANTHER" id="PTHR13822:SF10">
    <property type="entry name" value="ATP SYNTHASE EPSILON CHAIN, CHLOROPLASTIC"/>
    <property type="match status" value="1"/>
</dbReference>
<protein>
    <recommendedName>
        <fullName evidence="8">ATP synthase epsilon chain</fullName>
    </recommendedName>
    <alternativeName>
        <fullName evidence="8">ATP synthase F1 sector epsilon subunit</fullName>
    </alternativeName>
    <alternativeName>
        <fullName evidence="8">F-ATPase epsilon subunit</fullName>
    </alternativeName>
</protein>
<evidence type="ECO:0000313" key="11">
    <source>
        <dbReference type="EMBL" id="AHB38900.1"/>
    </source>
</evidence>
<keyword evidence="4 8" id="KW-0406">Ion transport</keyword>
<dbReference type="InterPro" id="IPR020546">
    <property type="entry name" value="ATP_synth_F1_dsu/esu_N"/>
</dbReference>
<evidence type="ECO:0000259" key="10">
    <source>
        <dbReference type="Pfam" id="PF02823"/>
    </source>
</evidence>
<dbReference type="GO" id="GO:0012505">
    <property type="term" value="C:endomembrane system"/>
    <property type="evidence" value="ECO:0007669"/>
    <property type="project" value="UniProtKB-SubCell"/>
</dbReference>
<keyword evidence="3 8" id="KW-0813">Transport</keyword>
<dbReference type="HAMAP" id="MF_00530">
    <property type="entry name" value="ATP_synth_epsil_bac"/>
    <property type="match status" value="1"/>
</dbReference>
<evidence type="ECO:0000256" key="2">
    <source>
        <dbReference type="ARBA" id="ARBA00005712"/>
    </source>
</evidence>
<dbReference type="AlphaFoldDB" id="V5RQV6"/>
<keyword evidence="8" id="KW-1003">Cell membrane</keyword>
<dbReference type="GO" id="GO:0005886">
    <property type="term" value="C:plasma membrane"/>
    <property type="evidence" value="ECO:0007669"/>
    <property type="project" value="UniProtKB-SubCell"/>
</dbReference>
<dbReference type="CDD" id="cd12152">
    <property type="entry name" value="F1-ATPase_delta"/>
    <property type="match status" value="1"/>
</dbReference>
<keyword evidence="5 8" id="KW-0472">Membrane</keyword>
<dbReference type="PANTHER" id="PTHR13822">
    <property type="entry name" value="ATP SYNTHASE DELTA/EPSILON CHAIN"/>
    <property type="match status" value="1"/>
</dbReference>